<dbReference type="InterPro" id="IPR049177">
    <property type="entry name" value="MgtC_SapB_SrpB_YhiD_N"/>
</dbReference>
<dbReference type="GO" id="GO:0005886">
    <property type="term" value="C:plasma membrane"/>
    <property type="evidence" value="ECO:0007669"/>
    <property type="project" value="UniProtKB-SubCell"/>
</dbReference>
<dbReference type="InterPro" id="IPR025105">
    <property type="entry name" value="DUF4010"/>
</dbReference>
<accession>A0A540WVC7</accession>
<evidence type="ECO:0000256" key="6">
    <source>
        <dbReference type="ARBA" id="ARBA00023136"/>
    </source>
</evidence>
<feature type="transmembrane region" description="Helical" evidence="7">
    <location>
        <begin position="176"/>
        <end position="195"/>
    </location>
</feature>
<dbReference type="OrthoDB" id="9813718at2"/>
<feature type="transmembrane region" description="Helical" evidence="7">
    <location>
        <begin position="335"/>
        <end position="356"/>
    </location>
</feature>
<keyword evidence="6 7" id="KW-0472">Membrane</keyword>
<dbReference type="InterPro" id="IPR003416">
    <property type="entry name" value="MgtC/SapB/SrpB/YhiD_fam"/>
</dbReference>
<feature type="transmembrane region" description="Helical" evidence="7">
    <location>
        <begin position="147"/>
        <end position="164"/>
    </location>
</feature>
<feature type="transmembrane region" description="Helical" evidence="7">
    <location>
        <begin position="98"/>
        <end position="126"/>
    </location>
</feature>
<protein>
    <submittedName>
        <fullName evidence="10">MgtC/SapB family protein</fullName>
    </submittedName>
</protein>
<proteinExistence type="inferred from homology"/>
<dbReference type="Pfam" id="PF02308">
    <property type="entry name" value="MgtC"/>
    <property type="match status" value="1"/>
</dbReference>
<dbReference type="EMBL" id="VIFM01000118">
    <property type="protein sequence ID" value="TQF12946.1"/>
    <property type="molecule type" value="Genomic_DNA"/>
</dbReference>
<feature type="transmembrane region" description="Helical" evidence="7">
    <location>
        <begin position="45"/>
        <end position="78"/>
    </location>
</feature>
<keyword evidence="3" id="KW-1003">Cell membrane</keyword>
<sequence length="427" mass="43759">MMEGLPPAVSWPPLETLMRLTLALGVGLFVGLEREWRGKEAGLRTFGFASLLGAMGGLLGTPFAITAVALLGVLVGFLNWQSLRANEGAELTTSAALLVTGFTGVLCGLGHVVTPAAVAVTSAGLLTWKERLAGFSSKITAEELRSAILLAILAFAIYPVLPTAPVDPWGLIVPRVAWVTVILIAAMGFVNYVLLKLFGTRGVEVTGFLGGLVNSTVTVTELAHRVKETDGRLQDVAYRGVMLATAAMAMRNAALLGILSYRALVNSVVPLTLILLSSIGLALVRARKTPSSAAAVPSLPLESPFSLTSALKFGAMLLLFQVVGTVGQSLLGHAGFYAVSALGGLVSSASAVASAASLSSHGSLSPTTAGVGATIASLASAAVSFVVVARVAGQRALTVRLGWALGTVFVLGLAGAFVQTRIGGLFP</sequence>
<dbReference type="AlphaFoldDB" id="A0A540WVC7"/>
<evidence type="ECO:0000256" key="1">
    <source>
        <dbReference type="ARBA" id="ARBA00004651"/>
    </source>
</evidence>
<keyword evidence="5 7" id="KW-1133">Transmembrane helix</keyword>
<evidence type="ECO:0000256" key="7">
    <source>
        <dbReference type="SAM" id="Phobius"/>
    </source>
</evidence>
<dbReference type="PANTHER" id="PTHR39084">
    <property type="entry name" value="MEMBRANE PROTEIN-RELATED"/>
    <property type="match status" value="1"/>
</dbReference>
<feature type="transmembrane region" description="Helical" evidence="7">
    <location>
        <begin position="16"/>
        <end position="33"/>
    </location>
</feature>
<evidence type="ECO:0000256" key="4">
    <source>
        <dbReference type="ARBA" id="ARBA00022692"/>
    </source>
</evidence>
<reference evidence="10 11" key="1">
    <citation type="submission" date="2019-06" db="EMBL/GenBank/DDBJ databases">
        <authorList>
            <person name="Livingstone P."/>
            <person name="Whitworth D."/>
        </authorList>
    </citation>
    <scope>NUCLEOTIDE SEQUENCE [LARGE SCALE GENOMIC DNA]</scope>
    <source>
        <strain evidence="10 11">AM401</strain>
    </source>
</reference>
<feature type="transmembrane region" description="Helical" evidence="7">
    <location>
        <begin position="368"/>
        <end position="389"/>
    </location>
</feature>
<keyword evidence="4 7" id="KW-0812">Transmembrane</keyword>
<keyword evidence="11" id="KW-1185">Reference proteome</keyword>
<evidence type="ECO:0000313" key="10">
    <source>
        <dbReference type="EMBL" id="TQF12946.1"/>
    </source>
</evidence>
<feature type="transmembrane region" description="Helical" evidence="7">
    <location>
        <begin position="263"/>
        <end position="284"/>
    </location>
</feature>
<dbReference type="Proteomes" id="UP000315369">
    <property type="component" value="Unassembled WGS sequence"/>
</dbReference>
<dbReference type="PANTHER" id="PTHR39084:SF1">
    <property type="entry name" value="DUF4010 DOMAIN-CONTAINING PROTEIN"/>
    <property type="match status" value="1"/>
</dbReference>
<evidence type="ECO:0000313" key="11">
    <source>
        <dbReference type="Proteomes" id="UP000315369"/>
    </source>
</evidence>
<evidence type="ECO:0000259" key="9">
    <source>
        <dbReference type="Pfam" id="PF13194"/>
    </source>
</evidence>
<comment type="similarity">
    <text evidence="2">Belongs to the MgtC/SapB family.</text>
</comment>
<evidence type="ECO:0000259" key="8">
    <source>
        <dbReference type="Pfam" id="PF02308"/>
    </source>
</evidence>
<dbReference type="PRINTS" id="PR01837">
    <property type="entry name" value="MGTCSAPBPROT"/>
</dbReference>
<feature type="transmembrane region" description="Helical" evidence="7">
    <location>
        <begin position="304"/>
        <end position="323"/>
    </location>
</feature>
<gene>
    <name evidence="10" type="ORF">FJV41_26415</name>
</gene>
<organism evidence="10 11">
    <name type="scientific">Myxococcus llanfairpwllgwyngyllgogerychwyrndrobwllllantysiliogogogochensis</name>
    <dbReference type="NCBI Taxonomy" id="2590453"/>
    <lineage>
        <taxon>Bacteria</taxon>
        <taxon>Pseudomonadati</taxon>
        <taxon>Myxococcota</taxon>
        <taxon>Myxococcia</taxon>
        <taxon>Myxococcales</taxon>
        <taxon>Cystobacterineae</taxon>
        <taxon>Myxococcaceae</taxon>
        <taxon>Myxococcus</taxon>
    </lineage>
</organism>
<comment type="caution">
    <text evidence="10">The sequence shown here is derived from an EMBL/GenBank/DDBJ whole genome shotgun (WGS) entry which is preliminary data.</text>
</comment>
<evidence type="ECO:0000256" key="3">
    <source>
        <dbReference type="ARBA" id="ARBA00022475"/>
    </source>
</evidence>
<feature type="domain" description="DUF4010" evidence="9">
    <location>
        <begin position="182"/>
        <end position="389"/>
    </location>
</feature>
<name>A0A540WVC7_9BACT</name>
<evidence type="ECO:0000256" key="5">
    <source>
        <dbReference type="ARBA" id="ARBA00022989"/>
    </source>
</evidence>
<evidence type="ECO:0000256" key="2">
    <source>
        <dbReference type="ARBA" id="ARBA00009298"/>
    </source>
</evidence>
<dbReference type="Pfam" id="PF13194">
    <property type="entry name" value="DUF4010"/>
    <property type="match status" value="1"/>
</dbReference>
<feature type="transmembrane region" description="Helical" evidence="7">
    <location>
        <begin position="401"/>
        <end position="422"/>
    </location>
</feature>
<comment type="subcellular location">
    <subcellularLocation>
        <location evidence="1">Cell membrane</location>
        <topology evidence="1">Multi-pass membrane protein</topology>
    </subcellularLocation>
</comment>
<feature type="domain" description="MgtC/SapB/SrpB/YhiD N-terminal" evidence="8">
    <location>
        <begin position="20"/>
        <end position="133"/>
    </location>
</feature>